<comment type="similarity">
    <text evidence="2 6">Belongs to the FPP/GGPP synthase family.</text>
</comment>
<keyword evidence="4" id="KW-0479">Metal-binding</keyword>
<name>A0ABV8FPS3_9ACTN</name>
<reference evidence="8" key="1">
    <citation type="journal article" date="2019" name="Int. J. Syst. Evol. Microbiol.">
        <title>The Global Catalogue of Microorganisms (GCM) 10K type strain sequencing project: providing services to taxonomists for standard genome sequencing and annotation.</title>
        <authorList>
            <consortium name="The Broad Institute Genomics Platform"/>
            <consortium name="The Broad Institute Genome Sequencing Center for Infectious Disease"/>
            <person name="Wu L."/>
            <person name="Ma J."/>
        </authorList>
    </citation>
    <scope>NUCLEOTIDE SEQUENCE [LARGE SCALE GENOMIC DNA]</scope>
    <source>
        <strain evidence="8">TBRC 1826</strain>
    </source>
</reference>
<dbReference type="RefSeq" id="WP_378533505.1">
    <property type="nucleotide sequence ID" value="NZ_JBHSBH010000008.1"/>
</dbReference>
<protein>
    <submittedName>
        <fullName evidence="7">Polyprenyl synthetase family protein</fullName>
        <ecNumber evidence="7">2.5.1.-</ecNumber>
    </submittedName>
</protein>
<dbReference type="Gene3D" id="1.10.600.10">
    <property type="entry name" value="Farnesyl Diphosphate Synthase"/>
    <property type="match status" value="1"/>
</dbReference>
<proteinExistence type="inferred from homology"/>
<comment type="cofactor">
    <cofactor evidence="1">
        <name>Mg(2+)</name>
        <dbReference type="ChEBI" id="CHEBI:18420"/>
    </cofactor>
</comment>
<dbReference type="EC" id="2.5.1.-" evidence="7"/>
<dbReference type="SFLD" id="SFLDS00005">
    <property type="entry name" value="Isoprenoid_Synthase_Type_I"/>
    <property type="match status" value="1"/>
</dbReference>
<dbReference type="InterPro" id="IPR000092">
    <property type="entry name" value="Polyprenyl_synt"/>
</dbReference>
<dbReference type="GO" id="GO:0016740">
    <property type="term" value="F:transferase activity"/>
    <property type="evidence" value="ECO:0007669"/>
    <property type="project" value="UniProtKB-KW"/>
</dbReference>
<dbReference type="Proteomes" id="UP001595847">
    <property type="component" value="Unassembled WGS sequence"/>
</dbReference>
<dbReference type="InterPro" id="IPR033749">
    <property type="entry name" value="Polyprenyl_synt_CS"/>
</dbReference>
<comment type="caution">
    <text evidence="7">The sequence shown here is derived from an EMBL/GenBank/DDBJ whole genome shotgun (WGS) entry which is preliminary data.</text>
</comment>
<keyword evidence="3 6" id="KW-0808">Transferase</keyword>
<evidence type="ECO:0000256" key="2">
    <source>
        <dbReference type="ARBA" id="ARBA00006706"/>
    </source>
</evidence>
<gene>
    <name evidence="7" type="ORF">ACFOVU_13660</name>
</gene>
<dbReference type="SUPFAM" id="SSF48576">
    <property type="entry name" value="Terpenoid synthases"/>
    <property type="match status" value="1"/>
</dbReference>
<dbReference type="PANTHER" id="PTHR12001:SF85">
    <property type="entry name" value="SHORT CHAIN ISOPRENYL DIPHOSPHATE SYNTHASE"/>
    <property type="match status" value="1"/>
</dbReference>
<evidence type="ECO:0000256" key="4">
    <source>
        <dbReference type="ARBA" id="ARBA00022723"/>
    </source>
</evidence>
<dbReference type="Pfam" id="PF00348">
    <property type="entry name" value="polyprenyl_synt"/>
    <property type="match status" value="1"/>
</dbReference>
<dbReference type="PANTHER" id="PTHR12001">
    <property type="entry name" value="GERANYLGERANYL PYROPHOSPHATE SYNTHASE"/>
    <property type="match status" value="1"/>
</dbReference>
<dbReference type="PROSITE" id="PS00444">
    <property type="entry name" value="POLYPRENYL_SYNTHASE_2"/>
    <property type="match status" value="1"/>
</dbReference>
<dbReference type="InterPro" id="IPR008949">
    <property type="entry name" value="Isoprenoid_synthase_dom_sf"/>
</dbReference>
<evidence type="ECO:0000313" key="7">
    <source>
        <dbReference type="EMBL" id="MFC3996972.1"/>
    </source>
</evidence>
<dbReference type="EMBL" id="JBHSBH010000008">
    <property type="protein sequence ID" value="MFC3996972.1"/>
    <property type="molecule type" value="Genomic_DNA"/>
</dbReference>
<accession>A0ABV8FPS3</accession>
<dbReference type="SFLD" id="SFLDG01017">
    <property type="entry name" value="Polyprenyl_Transferase_Like"/>
    <property type="match status" value="1"/>
</dbReference>
<evidence type="ECO:0000313" key="8">
    <source>
        <dbReference type="Proteomes" id="UP001595847"/>
    </source>
</evidence>
<evidence type="ECO:0000256" key="3">
    <source>
        <dbReference type="ARBA" id="ARBA00022679"/>
    </source>
</evidence>
<evidence type="ECO:0000256" key="6">
    <source>
        <dbReference type="RuleBase" id="RU004466"/>
    </source>
</evidence>
<dbReference type="PROSITE" id="PS00723">
    <property type="entry name" value="POLYPRENYL_SYNTHASE_1"/>
    <property type="match status" value="1"/>
</dbReference>
<evidence type="ECO:0000256" key="5">
    <source>
        <dbReference type="ARBA" id="ARBA00022842"/>
    </source>
</evidence>
<keyword evidence="8" id="KW-1185">Reference proteome</keyword>
<sequence length="341" mass="36382">MAEFLREKAAVAEREHLPGSFVQVVADFLAAGGKRLRPLLCITGWHAAVGERTPPPAVIRVAAALEMFHAVALIHDDVMDQSSLRRGEPTVHRALTGQRIASGDSHESAERFGVGGAILVGDLVLTWSDELVHTADLTPGELSGLLPLIDMMRAEVMYGQYLDLAATGSPTDDVEQALTIARYKTAKYSVERPLHIGAVLGGAGHDLLDALTDYALPLGEAFQLRDDLLGAFGDSAATGKPRMDDLRDGKHTALVALALRAASGPSADLLRDLLGRPDLTDAQAERVRAVLIATGARDDIEDMIARHRDRIGELLSARGAIHPGALPVLHHLADSATRRSA</sequence>
<keyword evidence="5" id="KW-0460">Magnesium</keyword>
<evidence type="ECO:0000256" key="1">
    <source>
        <dbReference type="ARBA" id="ARBA00001946"/>
    </source>
</evidence>
<dbReference type="CDD" id="cd00685">
    <property type="entry name" value="Trans_IPPS_HT"/>
    <property type="match status" value="1"/>
</dbReference>
<organism evidence="7 8">
    <name type="scientific">Nocardiopsis sediminis</name>
    <dbReference type="NCBI Taxonomy" id="1778267"/>
    <lineage>
        <taxon>Bacteria</taxon>
        <taxon>Bacillati</taxon>
        <taxon>Actinomycetota</taxon>
        <taxon>Actinomycetes</taxon>
        <taxon>Streptosporangiales</taxon>
        <taxon>Nocardiopsidaceae</taxon>
        <taxon>Nocardiopsis</taxon>
    </lineage>
</organism>